<keyword evidence="3" id="KW-1185">Reference proteome</keyword>
<evidence type="ECO:0000313" key="2">
    <source>
        <dbReference type="EMBL" id="TKA09662.1"/>
    </source>
</evidence>
<dbReference type="Proteomes" id="UP000305778">
    <property type="component" value="Unassembled WGS sequence"/>
</dbReference>
<sequence>MTAPVPSPYAPQQPSLQQPPEGPWYGAYASPIPVQDTNLGHALASEWTKIRTVRSTIWTLGVMLFLVLGINLLVDWAYTAHGPTVSDPVLSPGLFGMILGQLAVITLGVLVITSEYSTGMIRTTFTACPQRARVLTAKAIVFFGLTFTVTTIACTVTALINRAVIGGQSVSVNDYTGSGVVVRDGVTTASASQWLGATVGVGLYIALLGLLGLAVGTLLRHSAGAITTMMGVVLLPLLIAIFMQSDQLRTVQEKMVEYSSPNALASLYRIPMLGGDHANGMSQLTGLAVVTGVALAAAYAVLARRDV</sequence>
<feature type="transmembrane region" description="Helical" evidence="1">
    <location>
        <begin position="281"/>
        <end position="302"/>
    </location>
</feature>
<accession>A0A4U0SJ84</accession>
<keyword evidence="1" id="KW-0812">Transmembrane</keyword>
<evidence type="ECO:0000313" key="3">
    <source>
        <dbReference type="Proteomes" id="UP000305778"/>
    </source>
</evidence>
<dbReference type="OrthoDB" id="3297477at2"/>
<keyword evidence="1" id="KW-1133">Transmembrane helix</keyword>
<feature type="transmembrane region" description="Helical" evidence="1">
    <location>
        <begin position="139"/>
        <end position="160"/>
    </location>
</feature>
<gene>
    <name evidence="2" type="ORF">FCI23_21335</name>
</gene>
<protein>
    <submittedName>
        <fullName evidence="2">ABC transporter permease</fullName>
    </submittedName>
</protein>
<feature type="transmembrane region" description="Helical" evidence="1">
    <location>
        <begin position="90"/>
        <end position="112"/>
    </location>
</feature>
<feature type="transmembrane region" description="Helical" evidence="1">
    <location>
        <begin position="194"/>
        <end position="216"/>
    </location>
</feature>
<comment type="caution">
    <text evidence="2">The sequence shown here is derived from an EMBL/GenBank/DDBJ whole genome shotgun (WGS) entry which is preliminary data.</text>
</comment>
<dbReference type="AlphaFoldDB" id="A0A4U0SJ84"/>
<reference evidence="2 3" key="1">
    <citation type="submission" date="2019-04" db="EMBL/GenBank/DDBJ databases">
        <title>Streptomyces oryziradicis sp. nov., a novel actinomycete isolated from rhizosphere soil of rice (Oryza sativa L.).</title>
        <authorList>
            <person name="Li C."/>
        </authorList>
    </citation>
    <scope>NUCLEOTIDE SEQUENCE [LARGE SCALE GENOMIC DNA]</scope>
    <source>
        <strain evidence="2 3">NEAU-C40</strain>
    </source>
</reference>
<feature type="transmembrane region" description="Helical" evidence="1">
    <location>
        <begin position="57"/>
        <end position="78"/>
    </location>
</feature>
<dbReference type="EMBL" id="SUMC01000020">
    <property type="protein sequence ID" value="TKA09662.1"/>
    <property type="molecule type" value="Genomic_DNA"/>
</dbReference>
<proteinExistence type="predicted"/>
<dbReference type="RefSeq" id="WP_136725536.1">
    <property type="nucleotide sequence ID" value="NZ_SUMC01000020.1"/>
</dbReference>
<keyword evidence="1" id="KW-0472">Membrane</keyword>
<organism evidence="2 3">
    <name type="scientific">Actinacidiphila oryziradicis</name>
    <dbReference type="NCBI Taxonomy" id="2571141"/>
    <lineage>
        <taxon>Bacteria</taxon>
        <taxon>Bacillati</taxon>
        <taxon>Actinomycetota</taxon>
        <taxon>Actinomycetes</taxon>
        <taxon>Kitasatosporales</taxon>
        <taxon>Streptomycetaceae</taxon>
        <taxon>Actinacidiphila</taxon>
    </lineage>
</organism>
<feature type="transmembrane region" description="Helical" evidence="1">
    <location>
        <begin position="223"/>
        <end position="243"/>
    </location>
</feature>
<name>A0A4U0SJ84_9ACTN</name>
<evidence type="ECO:0000256" key="1">
    <source>
        <dbReference type="SAM" id="Phobius"/>
    </source>
</evidence>